<dbReference type="EMBL" id="KN833071">
    <property type="protein sequence ID" value="KIM73876.1"/>
    <property type="molecule type" value="Genomic_DNA"/>
</dbReference>
<dbReference type="OrthoDB" id="3044630at2759"/>
<reference evidence="2" key="2">
    <citation type="submission" date="2015-01" db="EMBL/GenBank/DDBJ databases">
        <title>Evolutionary Origins and Diversification of the Mycorrhizal Mutualists.</title>
        <authorList>
            <consortium name="DOE Joint Genome Institute"/>
            <consortium name="Mycorrhizal Genomics Consortium"/>
            <person name="Kohler A."/>
            <person name="Kuo A."/>
            <person name="Nagy L.G."/>
            <person name="Floudas D."/>
            <person name="Copeland A."/>
            <person name="Barry K.W."/>
            <person name="Cichocki N."/>
            <person name="Veneault-Fourrey C."/>
            <person name="LaButti K."/>
            <person name="Lindquist E.A."/>
            <person name="Lipzen A."/>
            <person name="Lundell T."/>
            <person name="Morin E."/>
            <person name="Murat C."/>
            <person name="Riley R."/>
            <person name="Ohm R."/>
            <person name="Sun H."/>
            <person name="Tunlid A."/>
            <person name="Henrissat B."/>
            <person name="Grigoriev I.V."/>
            <person name="Hibbett D.S."/>
            <person name="Martin F."/>
        </authorList>
    </citation>
    <scope>NUCLEOTIDE SEQUENCE [LARGE SCALE GENOMIC DNA]</scope>
    <source>
        <strain evidence="2">F 1598</strain>
    </source>
</reference>
<name>A0A0C3F1P0_PILCF</name>
<accession>A0A0C3F1P0</accession>
<dbReference type="Proteomes" id="UP000054166">
    <property type="component" value="Unassembled WGS sequence"/>
</dbReference>
<evidence type="ECO:0000313" key="1">
    <source>
        <dbReference type="EMBL" id="KIM73876.1"/>
    </source>
</evidence>
<protein>
    <submittedName>
        <fullName evidence="1">Uncharacterized protein</fullName>
    </submittedName>
</protein>
<dbReference type="AlphaFoldDB" id="A0A0C3F1P0"/>
<sequence>MDHVKWFRDCADRDRFREEVQILQAEFERTVVSHKRMAEVWTQLADSVSCPGVVAYAHKKAEMYDGLAQECSKAYEVACKEAGSVNAGLKQ</sequence>
<dbReference type="HOGENOM" id="CLU_2427851_0_0_1"/>
<organism evidence="1 2">
    <name type="scientific">Piloderma croceum (strain F 1598)</name>
    <dbReference type="NCBI Taxonomy" id="765440"/>
    <lineage>
        <taxon>Eukaryota</taxon>
        <taxon>Fungi</taxon>
        <taxon>Dikarya</taxon>
        <taxon>Basidiomycota</taxon>
        <taxon>Agaricomycotina</taxon>
        <taxon>Agaricomycetes</taxon>
        <taxon>Agaricomycetidae</taxon>
        <taxon>Atheliales</taxon>
        <taxon>Atheliaceae</taxon>
        <taxon>Piloderma</taxon>
    </lineage>
</organism>
<proteinExistence type="predicted"/>
<dbReference type="InParanoid" id="A0A0C3F1P0"/>
<reference evidence="1 2" key="1">
    <citation type="submission" date="2014-04" db="EMBL/GenBank/DDBJ databases">
        <authorList>
            <consortium name="DOE Joint Genome Institute"/>
            <person name="Kuo A."/>
            <person name="Tarkka M."/>
            <person name="Buscot F."/>
            <person name="Kohler A."/>
            <person name="Nagy L.G."/>
            <person name="Floudas D."/>
            <person name="Copeland A."/>
            <person name="Barry K.W."/>
            <person name="Cichocki N."/>
            <person name="Veneault-Fourrey C."/>
            <person name="LaButti K."/>
            <person name="Lindquist E.A."/>
            <person name="Lipzen A."/>
            <person name="Lundell T."/>
            <person name="Morin E."/>
            <person name="Murat C."/>
            <person name="Sun H."/>
            <person name="Tunlid A."/>
            <person name="Henrissat B."/>
            <person name="Grigoriev I.V."/>
            <person name="Hibbett D.S."/>
            <person name="Martin F."/>
            <person name="Nordberg H.P."/>
            <person name="Cantor M.N."/>
            <person name="Hua S.X."/>
        </authorList>
    </citation>
    <scope>NUCLEOTIDE SEQUENCE [LARGE SCALE GENOMIC DNA]</scope>
    <source>
        <strain evidence="1 2">F 1598</strain>
    </source>
</reference>
<keyword evidence="2" id="KW-1185">Reference proteome</keyword>
<evidence type="ECO:0000313" key="2">
    <source>
        <dbReference type="Proteomes" id="UP000054166"/>
    </source>
</evidence>
<gene>
    <name evidence="1" type="ORF">PILCRDRAFT_828700</name>
</gene>